<dbReference type="Proteomes" id="UP000663823">
    <property type="component" value="Unassembled WGS sequence"/>
</dbReference>
<protein>
    <submittedName>
        <fullName evidence="2">Uncharacterized protein</fullName>
    </submittedName>
</protein>
<dbReference type="Gene3D" id="3.30.1360.120">
    <property type="entry name" value="Probable tRNA modification gtpase trme, domain 1"/>
    <property type="match status" value="1"/>
</dbReference>
<evidence type="ECO:0000256" key="1">
    <source>
        <dbReference type="SAM" id="Phobius"/>
    </source>
</evidence>
<keyword evidence="1" id="KW-1133">Transmembrane helix</keyword>
<dbReference type="InterPro" id="IPR027266">
    <property type="entry name" value="TrmE/GcvT-like"/>
</dbReference>
<evidence type="ECO:0000313" key="3">
    <source>
        <dbReference type="Proteomes" id="UP000663823"/>
    </source>
</evidence>
<organism evidence="2 3">
    <name type="scientific">Rotaria sordida</name>
    <dbReference type="NCBI Taxonomy" id="392033"/>
    <lineage>
        <taxon>Eukaryota</taxon>
        <taxon>Metazoa</taxon>
        <taxon>Spiralia</taxon>
        <taxon>Gnathifera</taxon>
        <taxon>Rotifera</taxon>
        <taxon>Eurotatoria</taxon>
        <taxon>Bdelloidea</taxon>
        <taxon>Philodinida</taxon>
        <taxon>Philodinidae</taxon>
        <taxon>Rotaria</taxon>
    </lineage>
</organism>
<reference evidence="2" key="1">
    <citation type="submission" date="2021-02" db="EMBL/GenBank/DDBJ databases">
        <authorList>
            <person name="Nowell W R."/>
        </authorList>
    </citation>
    <scope>NUCLEOTIDE SEQUENCE</scope>
</reference>
<keyword evidence="1" id="KW-0472">Membrane</keyword>
<feature type="transmembrane region" description="Helical" evidence="1">
    <location>
        <begin position="116"/>
        <end position="134"/>
    </location>
</feature>
<name>A0A819TF17_9BILA</name>
<accession>A0A819TF17</accession>
<evidence type="ECO:0000313" key="2">
    <source>
        <dbReference type="EMBL" id="CAF4078007.1"/>
    </source>
</evidence>
<sequence>MINRKEINEEIDISFVSYIYARQLTHTSEHSFILYIGSEYTLCVYDILIEQGKDYEIINAGSDCSQLIVEYPEFYTYPEAELCVTYGFSLKLGKLVVILSILYNAYLLYRLFDLPPLPLIVSGVTLTFLFYITFTNNEWTLQALESILILLGFIMISGHNLFLNIDEHMKKE</sequence>
<dbReference type="AlphaFoldDB" id="A0A819TF17"/>
<keyword evidence="1" id="KW-0812">Transmembrane</keyword>
<feature type="transmembrane region" description="Helical" evidence="1">
    <location>
        <begin position="92"/>
        <end position="109"/>
    </location>
</feature>
<proteinExistence type="predicted"/>
<gene>
    <name evidence="2" type="ORF">OTI717_LOCUS33039</name>
</gene>
<comment type="caution">
    <text evidence="2">The sequence shown here is derived from an EMBL/GenBank/DDBJ whole genome shotgun (WGS) entry which is preliminary data.</text>
</comment>
<feature type="transmembrane region" description="Helical" evidence="1">
    <location>
        <begin position="146"/>
        <end position="165"/>
    </location>
</feature>
<dbReference type="EMBL" id="CAJOAX010010598">
    <property type="protein sequence ID" value="CAF4078007.1"/>
    <property type="molecule type" value="Genomic_DNA"/>
</dbReference>